<comment type="similarity">
    <text evidence="1">Belongs to the SdhE FAD assembly factor family.</text>
</comment>
<accession>A0ABN4AEN3</accession>
<gene>
    <name evidence="4" type="ORF">RTTH1527_02830</name>
</gene>
<keyword evidence="5" id="KW-1185">Reference proteome</keyword>
<evidence type="ECO:0000313" key="4">
    <source>
        <dbReference type="EMBL" id="AFE54431.1"/>
    </source>
</evidence>
<dbReference type="EMBL" id="CP003397">
    <property type="protein sequence ID" value="AFE54431.1"/>
    <property type="molecule type" value="Genomic_DNA"/>
</dbReference>
<dbReference type="RefSeq" id="WP_011191033.1">
    <property type="nucleotide sequence ID" value="NC_017066.1"/>
</dbReference>
<dbReference type="PANTHER" id="PTHR12469">
    <property type="entry name" value="PROTEIN EMI5 HOMOLOG, MITOCHONDRIAL"/>
    <property type="match status" value="1"/>
</dbReference>
<proteinExistence type="inferred from homology"/>
<keyword evidence="3" id="KW-0143">Chaperone</keyword>
<evidence type="ECO:0000256" key="2">
    <source>
        <dbReference type="ARBA" id="ARBA00019418"/>
    </source>
</evidence>
<evidence type="ECO:0000256" key="3">
    <source>
        <dbReference type="ARBA" id="ARBA00023186"/>
    </source>
</evidence>
<evidence type="ECO:0000256" key="1">
    <source>
        <dbReference type="ARBA" id="ARBA00008571"/>
    </source>
</evidence>
<dbReference type="Gene3D" id="1.10.150.250">
    <property type="entry name" value="Flavinator of succinate dehydrogenase"/>
    <property type="match status" value="1"/>
</dbReference>
<dbReference type="Proteomes" id="UP000007581">
    <property type="component" value="Chromosome"/>
</dbReference>
<sequence length="90" mass="10689">MNKLNKNALQKKLFYRSKKRGCREMDYILGSFAEKYLSFMDEKTLKRYTLILDQNDNDLYNWINNKSSAPSYIDSEIIDKLSKIAQIKLL</sequence>
<reference evidence="4" key="1">
    <citation type="submission" date="2012-03" db="EMBL/GenBank/DDBJ databases">
        <authorList>
            <person name="Johnson S.L."/>
            <person name="Sims D."/>
            <person name="Han S."/>
            <person name="Bruce D.C."/>
            <person name="Dasch G.A."/>
        </authorList>
    </citation>
    <scope>NUCLEOTIDE SEQUENCE [LARGE SCALE GENOMIC DNA]</scope>
    <source>
        <strain evidence="4">TH1527</strain>
    </source>
</reference>
<dbReference type="InterPro" id="IPR005631">
    <property type="entry name" value="SDH"/>
</dbReference>
<protein>
    <recommendedName>
        <fullName evidence="2">FAD assembly factor SdhE</fullName>
    </recommendedName>
</protein>
<organism evidence="4 5">
    <name type="scientific">Rickettsia typhi str. TH1527</name>
    <dbReference type="NCBI Taxonomy" id="1003201"/>
    <lineage>
        <taxon>Bacteria</taxon>
        <taxon>Pseudomonadati</taxon>
        <taxon>Pseudomonadota</taxon>
        <taxon>Alphaproteobacteria</taxon>
        <taxon>Rickettsiales</taxon>
        <taxon>Rickettsiaceae</taxon>
        <taxon>Rickettsieae</taxon>
        <taxon>Rickettsia</taxon>
        <taxon>typhus group</taxon>
    </lineage>
</organism>
<evidence type="ECO:0000313" key="5">
    <source>
        <dbReference type="Proteomes" id="UP000007581"/>
    </source>
</evidence>
<dbReference type="PANTHER" id="PTHR12469:SF2">
    <property type="entry name" value="SUCCINATE DEHYDROGENASE ASSEMBLY FACTOR 2, MITOCHONDRIAL"/>
    <property type="match status" value="1"/>
</dbReference>
<name>A0ABN4AEN3_RICTP</name>
<dbReference type="InterPro" id="IPR036714">
    <property type="entry name" value="SDH_sf"/>
</dbReference>
<dbReference type="Pfam" id="PF03937">
    <property type="entry name" value="Sdh5"/>
    <property type="match status" value="1"/>
</dbReference>
<dbReference type="SUPFAM" id="SSF109910">
    <property type="entry name" value="YgfY-like"/>
    <property type="match status" value="1"/>
</dbReference>